<feature type="compositionally biased region" description="Basic residues" evidence="1">
    <location>
        <begin position="263"/>
        <end position="273"/>
    </location>
</feature>
<feature type="compositionally biased region" description="Basic and acidic residues" evidence="1">
    <location>
        <begin position="234"/>
        <end position="243"/>
    </location>
</feature>
<dbReference type="PANTHER" id="PTHR43691:SF14">
    <property type="entry name" value="URIDINE PHOSPHORYLASE"/>
    <property type="match status" value="1"/>
</dbReference>
<dbReference type="SUPFAM" id="SSF53167">
    <property type="entry name" value="Purine and uridine phosphorylases"/>
    <property type="match status" value="1"/>
</dbReference>
<name>A0A2C6KML7_9APIC</name>
<feature type="region of interest" description="Disordered" evidence="1">
    <location>
        <begin position="1"/>
        <end position="131"/>
    </location>
</feature>
<feature type="non-terminal residue" evidence="2">
    <location>
        <position position="664"/>
    </location>
</feature>
<dbReference type="GeneID" id="94431816"/>
<feature type="compositionally biased region" description="Polar residues" evidence="1">
    <location>
        <begin position="453"/>
        <end position="469"/>
    </location>
</feature>
<gene>
    <name evidence="2" type="ORF">CSUI_008473</name>
</gene>
<dbReference type="EMBL" id="MIGC01004743">
    <property type="protein sequence ID" value="PHJ17704.1"/>
    <property type="molecule type" value="Genomic_DNA"/>
</dbReference>
<dbReference type="GO" id="GO:0005829">
    <property type="term" value="C:cytosol"/>
    <property type="evidence" value="ECO:0007669"/>
    <property type="project" value="TreeGrafter"/>
</dbReference>
<evidence type="ECO:0000256" key="1">
    <source>
        <dbReference type="SAM" id="MobiDB-lite"/>
    </source>
</evidence>
<dbReference type="InterPro" id="IPR035994">
    <property type="entry name" value="Nucleoside_phosphorylase_sf"/>
</dbReference>
<proteinExistence type="predicted"/>
<feature type="compositionally biased region" description="Polar residues" evidence="1">
    <location>
        <begin position="109"/>
        <end position="124"/>
    </location>
</feature>
<evidence type="ECO:0000313" key="2">
    <source>
        <dbReference type="EMBL" id="PHJ17704.1"/>
    </source>
</evidence>
<dbReference type="OrthoDB" id="416752at2759"/>
<keyword evidence="3" id="KW-1185">Reference proteome</keyword>
<reference evidence="2 3" key="1">
    <citation type="journal article" date="2017" name="Int. J. Parasitol.">
        <title>The genome of the protozoan parasite Cystoisospora suis and a reverse vaccinology approach to identify vaccine candidates.</title>
        <authorList>
            <person name="Palmieri N."/>
            <person name="Shrestha A."/>
            <person name="Ruttkowski B."/>
            <person name="Beck T."/>
            <person name="Vogl C."/>
            <person name="Tomley F."/>
            <person name="Blake D.P."/>
            <person name="Joachim A."/>
        </authorList>
    </citation>
    <scope>NUCLEOTIDE SEQUENCE [LARGE SCALE GENOMIC DNA]</scope>
    <source>
        <strain evidence="2 3">Wien I</strain>
    </source>
</reference>
<dbReference type="PANTHER" id="PTHR43691">
    <property type="entry name" value="URIDINE PHOSPHORYLASE"/>
    <property type="match status" value="1"/>
</dbReference>
<evidence type="ECO:0000313" key="3">
    <source>
        <dbReference type="Proteomes" id="UP000221165"/>
    </source>
</evidence>
<dbReference type="AlphaFoldDB" id="A0A2C6KML7"/>
<dbReference type="RefSeq" id="XP_067919420.1">
    <property type="nucleotide sequence ID" value="XM_068068605.1"/>
</dbReference>
<feature type="compositionally biased region" description="Polar residues" evidence="1">
    <location>
        <begin position="356"/>
        <end position="368"/>
    </location>
</feature>
<dbReference type="VEuPathDB" id="ToxoDB:CSUI_008473"/>
<protein>
    <submittedName>
        <fullName evidence="2">Phosphorylase family protein</fullName>
    </submittedName>
</protein>
<dbReference type="GO" id="GO:0006218">
    <property type="term" value="P:uridine catabolic process"/>
    <property type="evidence" value="ECO:0007669"/>
    <property type="project" value="TreeGrafter"/>
</dbReference>
<feature type="compositionally biased region" description="Polar residues" evidence="1">
    <location>
        <begin position="329"/>
        <end position="346"/>
    </location>
</feature>
<organism evidence="2 3">
    <name type="scientific">Cystoisospora suis</name>
    <dbReference type="NCBI Taxonomy" id="483139"/>
    <lineage>
        <taxon>Eukaryota</taxon>
        <taxon>Sar</taxon>
        <taxon>Alveolata</taxon>
        <taxon>Apicomplexa</taxon>
        <taxon>Conoidasida</taxon>
        <taxon>Coccidia</taxon>
        <taxon>Eucoccidiorida</taxon>
        <taxon>Eimeriorina</taxon>
        <taxon>Sarcocystidae</taxon>
        <taxon>Cystoisospora</taxon>
    </lineage>
</organism>
<feature type="compositionally biased region" description="Polar residues" evidence="1">
    <location>
        <begin position="429"/>
        <end position="438"/>
    </location>
</feature>
<feature type="compositionally biased region" description="Basic and acidic residues" evidence="1">
    <location>
        <begin position="165"/>
        <end position="176"/>
    </location>
</feature>
<feature type="compositionally biased region" description="Polar residues" evidence="1">
    <location>
        <begin position="244"/>
        <end position="260"/>
    </location>
</feature>
<feature type="compositionally biased region" description="Polar residues" evidence="1">
    <location>
        <begin position="13"/>
        <end position="60"/>
    </location>
</feature>
<dbReference type="GO" id="GO:0004850">
    <property type="term" value="F:uridine phosphorylase activity"/>
    <property type="evidence" value="ECO:0007669"/>
    <property type="project" value="TreeGrafter"/>
</dbReference>
<feature type="compositionally biased region" description="Basic and acidic residues" evidence="1">
    <location>
        <begin position="471"/>
        <end position="504"/>
    </location>
</feature>
<comment type="caution">
    <text evidence="2">The sequence shown here is derived from an EMBL/GenBank/DDBJ whole genome shotgun (WGS) entry which is preliminary data.</text>
</comment>
<dbReference type="Gene3D" id="3.40.50.1580">
    <property type="entry name" value="Nucleoside phosphorylase domain"/>
    <property type="match status" value="1"/>
</dbReference>
<dbReference type="Proteomes" id="UP000221165">
    <property type="component" value="Unassembled WGS sequence"/>
</dbReference>
<feature type="region of interest" description="Disordered" evidence="1">
    <location>
        <begin position="143"/>
        <end position="551"/>
    </location>
</feature>
<feature type="compositionally biased region" description="Basic and acidic residues" evidence="1">
    <location>
        <begin position="274"/>
        <end position="293"/>
    </location>
</feature>
<accession>A0A2C6KML7</accession>
<sequence>MSRVLNETAGFAGQNNMPAVSRSASSRTKPTHQSPSIPDASQQSTMGRTKDSFYQTTSGSYGDGSAADTLKTPVASGGTKRGTRSGLHHPEVGTPCSHDGRNRRDMASSYISDSADSTVKTPSNGIKDDTASFHSFIGRNAISRKTSGNGLSGRANVDAPSDFRMLGRLDDPRRENGGSVRRMSSGVETAGELAGSSPIVADTVTQRGTATRRRSHRESDQNDKSLGTPGIQRNPDEYTRELSHSSSNVGGRNFAEPSQSRSEKHHSLRTRSHGRGDDYSPPHHESLGGDHRTRGSPRTHTGSSLPRLHSVESPGQSVVHTSGRKSDRVFSSQKSNTGNRTTTNEDPSFHRRLSSRKFSSSDHLQTEGSSDKRYMDVAELFPETAGLSQDPGAIGTSGGNVRRRDSRPSESAGQVYVHPNRSGAGASLTEVTQTNDMQASKRSKSRAGSSTTKNDSTNKWMNSSSNSSLDHYLETYHPHDSTEKRSSREVGSRWREEGGDESVRSTKGRRASSTSRPDRTDGTLFSGKTSEERSHSKSKSSSSQAKGSRESGGFFVGDSLPVLRDALLLPEGRVYHLGVRRGEVHNRILTVGHSGRADLLAESLLDSNRSLLSLTSSRFFRIHSGSYKGVKVSIVAIGMGAPMVELLMREVSYITDGPLAVVRL</sequence>